<sequence>MLWVVLMEVLWFQAQKYMIHVLTRG</sequence>
<protein>
    <submittedName>
        <fullName evidence="1">Uncharacterized protein</fullName>
    </submittedName>
</protein>
<proteinExistence type="predicted"/>
<evidence type="ECO:0000313" key="1">
    <source>
        <dbReference type="EMBL" id="MBX52048.1"/>
    </source>
</evidence>
<dbReference type="EMBL" id="GGEC01071564">
    <property type="protein sequence ID" value="MBX52048.1"/>
    <property type="molecule type" value="Transcribed_RNA"/>
</dbReference>
<accession>A0A2P2PBA9</accession>
<dbReference type="AlphaFoldDB" id="A0A2P2PBA9"/>
<organism evidence="1">
    <name type="scientific">Rhizophora mucronata</name>
    <name type="common">Asiatic mangrove</name>
    <dbReference type="NCBI Taxonomy" id="61149"/>
    <lineage>
        <taxon>Eukaryota</taxon>
        <taxon>Viridiplantae</taxon>
        <taxon>Streptophyta</taxon>
        <taxon>Embryophyta</taxon>
        <taxon>Tracheophyta</taxon>
        <taxon>Spermatophyta</taxon>
        <taxon>Magnoliopsida</taxon>
        <taxon>eudicotyledons</taxon>
        <taxon>Gunneridae</taxon>
        <taxon>Pentapetalae</taxon>
        <taxon>rosids</taxon>
        <taxon>fabids</taxon>
        <taxon>Malpighiales</taxon>
        <taxon>Rhizophoraceae</taxon>
        <taxon>Rhizophora</taxon>
    </lineage>
</organism>
<reference evidence="1" key="1">
    <citation type="submission" date="2018-02" db="EMBL/GenBank/DDBJ databases">
        <title>Rhizophora mucronata_Transcriptome.</title>
        <authorList>
            <person name="Meera S.P."/>
            <person name="Sreeshan A."/>
            <person name="Augustine A."/>
        </authorList>
    </citation>
    <scope>NUCLEOTIDE SEQUENCE</scope>
    <source>
        <tissue evidence="1">Leaf</tissue>
    </source>
</reference>
<name>A0A2P2PBA9_RHIMU</name>